<keyword evidence="5" id="KW-0326">Glycosidase</keyword>
<keyword evidence="1" id="KW-0479">Metal-binding</keyword>
<dbReference type="GO" id="GO:0004730">
    <property type="term" value="F:pseudouridylate synthase activity"/>
    <property type="evidence" value="ECO:0007669"/>
    <property type="project" value="InterPro"/>
</dbReference>
<dbReference type="OrthoDB" id="5850604at2759"/>
<evidence type="ECO:0000313" key="8">
    <source>
        <dbReference type="WBParaSite" id="SBAD_0000271201-mRNA-1"/>
    </source>
</evidence>
<reference evidence="6 7" key="2">
    <citation type="submission" date="2018-11" db="EMBL/GenBank/DDBJ databases">
        <authorList>
            <consortium name="Pathogen Informatics"/>
        </authorList>
    </citation>
    <scope>NUCLEOTIDE SEQUENCE [LARGE SCALE GENOMIC DNA]</scope>
</reference>
<dbReference type="Pfam" id="PF04227">
    <property type="entry name" value="Indigoidine_A"/>
    <property type="match status" value="1"/>
</dbReference>
<proteinExistence type="predicted"/>
<evidence type="ECO:0000256" key="1">
    <source>
        <dbReference type="ARBA" id="ARBA00022723"/>
    </source>
</evidence>
<accession>A0A183IG40</accession>
<evidence type="ECO:0000313" key="6">
    <source>
        <dbReference type="EMBL" id="VDO98198.1"/>
    </source>
</evidence>
<keyword evidence="2" id="KW-0378">Hydrolase</keyword>
<evidence type="ECO:0000256" key="3">
    <source>
        <dbReference type="ARBA" id="ARBA00023211"/>
    </source>
</evidence>
<dbReference type="Gene3D" id="3.40.1790.10">
    <property type="entry name" value="Indigoidine synthase domain"/>
    <property type="match status" value="1"/>
</dbReference>
<dbReference type="AlphaFoldDB" id="A0A183IG40"/>
<name>A0A183IG40_9BILA</name>
<evidence type="ECO:0000256" key="2">
    <source>
        <dbReference type="ARBA" id="ARBA00022801"/>
    </source>
</evidence>
<evidence type="ECO:0000256" key="4">
    <source>
        <dbReference type="ARBA" id="ARBA00023239"/>
    </source>
</evidence>
<dbReference type="Proteomes" id="UP000270296">
    <property type="component" value="Unassembled WGS sequence"/>
</dbReference>
<gene>
    <name evidence="6" type="ORF">SBAD_LOCUS2584</name>
</gene>
<dbReference type="InterPro" id="IPR007342">
    <property type="entry name" value="PsuG"/>
</dbReference>
<evidence type="ECO:0000313" key="7">
    <source>
        <dbReference type="Proteomes" id="UP000270296"/>
    </source>
</evidence>
<dbReference type="GO" id="GO:0016798">
    <property type="term" value="F:hydrolase activity, acting on glycosyl bonds"/>
    <property type="evidence" value="ECO:0007669"/>
    <property type="project" value="UniProtKB-KW"/>
</dbReference>
<dbReference type="EMBL" id="UZAM01007304">
    <property type="protein sequence ID" value="VDO98198.1"/>
    <property type="molecule type" value="Genomic_DNA"/>
</dbReference>
<dbReference type="PANTHER" id="PTHR42909">
    <property type="entry name" value="ZGC:136858"/>
    <property type="match status" value="1"/>
</dbReference>
<sequence>MPFPENLKLLRTRNYRVDAWRCHFLCFAIRPSSGACCIGMTKQQLQQLAETGDSCKVSLRDICLTLHARRFGGTTVAATTFIAHKVGIKVFVTGGIGGIHRDVTESKCPILVVCSGIKTILDIPKTLEYCETLGIPVITFGPTNDFPGFWTEKSGYHSQFCTENPQEISELMSKHFMISAVLYLSLQNAVLNECHCVRYGIITVLFIACNRTINWQVFQRRLLYRLFVVLQPVC</sequence>
<protein>
    <submittedName>
        <fullName evidence="8">Indigoidine synthase A like protein</fullName>
    </submittedName>
</protein>
<dbReference type="InterPro" id="IPR022830">
    <property type="entry name" value="Indigdn_synthA-like"/>
</dbReference>
<keyword evidence="4" id="KW-0456">Lyase</keyword>
<reference evidence="8" key="1">
    <citation type="submission" date="2016-06" db="UniProtKB">
        <authorList>
            <consortium name="WormBaseParasite"/>
        </authorList>
    </citation>
    <scope>IDENTIFICATION</scope>
</reference>
<evidence type="ECO:0000256" key="5">
    <source>
        <dbReference type="ARBA" id="ARBA00023295"/>
    </source>
</evidence>
<keyword evidence="7" id="KW-1185">Reference proteome</keyword>
<keyword evidence="3" id="KW-0464">Manganese</keyword>
<dbReference type="PANTHER" id="PTHR42909:SF1">
    <property type="entry name" value="CARBOHYDRATE KINASE PFKB DOMAIN-CONTAINING PROTEIN"/>
    <property type="match status" value="1"/>
</dbReference>
<dbReference type="SUPFAM" id="SSF110581">
    <property type="entry name" value="Indigoidine synthase A-like"/>
    <property type="match status" value="1"/>
</dbReference>
<organism evidence="8">
    <name type="scientific">Soboliphyme baturini</name>
    <dbReference type="NCBI Taxonomy" id="241478"/>
    <lineage>
        <taxon>Eukaryota</taxon>
        <taxon>Metazoa</taxon>
        <taxon>Ecdysozoa</taxon>
        <taxon>Nematoda</taxon>
        <taxon>Enoplea</taxon>
        <taxon>Dorylaimia</taxon>
        <taxon>Dioctophymatida</taxon>
        <taxon>Dioctophymatoidea</taxon>
        <taxon>Soboliphymatidae</taxon>
        <taxon>Soboliphyme</taxon>
    </lineage>
</organism>
<dbReference type="GO" id="GO:0005737">
    <property type="term" value="C:cytoplasm"/>
    <property type="evidence" value="ECO:0007669"/>
    <property type="project" value="TreeGrafter"/>
</dbReference>
<dbReference type="WBParaSite" id="SBAD_0000271201-mRNA-1">
    <property type="protein sequence ID" value="SBAD_0000271201-mRNA-1"/>
    <property type="gene ID" value="SBAD_0000271201"/>
</dbReference>
<dbReference type="GO" id="GO:0046872">
    <property type="term" value="F:metal ion binding"/>
    <property type="evidence" value="ECO:0007669"/>
    <property type="project" value="UniProtKB-KW"/>
</dbReference>